<dbReference type="InterPro" id="IPR008979">
    <property type="entry name" value="Galactose-bd-like_sf"/>
</dbReference>
<feature type="domain" description="Laminin G" evidence="7">
    <location>
        <begin position="957"/>
        <end position="1136"/>
    </location>
</feature>
<keyword evidence="2" id="KW-0479">Metal-binding</keyword>
<dbReference type="InterPro" id="IPR013320">
    <property type="entry name" value="ConA-like_dom_sf"/>
</dbReference>
<dbReference type="Gene3D" id="2.60.120.200">
    <property type="match status" value="2"/>
</dbReference>
<dbReference type="Proteomes" id="UP000034175">
    <property type="component" value="Unassembled WGS sequence"/>
</dbReference>
<dbReference type="PROSITE" id="PS50025">
    <property type="entry name" value="LAM_G_DOMAIN"/>
    <property type="match status" value="1"/>
</dbReference>
<evidence type="ECO:0000256" key="2">
    <source>
        <dbReference type="ARBA" id="ARBA00022723"/>
    </source>
</evidence>
<keyword evidence="6" id="KW-0325">Glycoprotein</keyword>
<dbReference type="SMART" id="SM00560">
    <property type="entry name" value="LamGL"/>
    <property type="match status" value="2"/>
</dbReference>
<dbReference type="PRINTS" id="PR00895">
    <property type="entry name" value="PENTAXIN"/>
</dbReference>
<evidence type="ECO:0000259" key="7">
    <source>
        <dbReference type="PROSITE" id="PS50025"/>
    </source>
</evidence>
<gene>
    <name evidence="9" type="ORF">UX39_C0026G0004</name>
</gene>
<evidence type="ECO:0000313" key="10">
    <source>
        <dbReference type="Proteomes" id="UP000034175"/>
    </source>
</evidence>
<dbReference type="PANTHER" id="PTHR19277">
    <property type="entry name" value="PENTRAXIN"/>
    <property type="match status" value="1"/>
</dbReference>
<protein>
    <recommendedName>
        <fullName evidence="11">LamG-like jellyroll fold domain-containing protein</fullName>
    </recommendedName>
</protein>
<evidence type="ECO:0000256" key="5">
    <source>
        <dbReference type="ARBA" id="ARBA00023157"/>
    </source>
</evidence>
<dbReference type="Pfam" id="PF13385">
    <property type="entry name" value="Laminin_G_3"/>
    <property type="match status" value="1"/>
</dbReference>
<evidence type="ECO:0008006" key="11">
    <source>
        <dbReference type="Google" id="ProtNLM"/>
    </source>
</evidence>
<keyword evidence="4" id="KW-0106">Calcium</keyword>
<keyword evidence="5" id="KW-1015">Disulfide bond</keyword>
<evidence type="ECO:0000256" key="6">
    <source>
        <dbReference type="ARBA" id="ARBA00023180"/>
    </source>
</evidence>
<dbReference type="Pfam" id="PF00354">
    <property type="entry name" value="Pentaxin"/>
    <property type="match status" value="1"/>
</dbReference>
<dbReference type="SUPFAM" id="SSF49899">
    <property type="entry name" value="Concanavalin A-like lectins/glucanases"/>
    <property type="match status" value="2"/>
</dbReference>
<sequence length="1301" mass="139638">MTDLAIKDPFVAAVKQAVAFTIEVNGTNIVVSADGKSLISYNNSQAPAILPVKVGFYSYDSDGGVFYDNLVVTEYAATVTPGTVELYAFQPATGDLIADGDMERADTDVWKTYGTPAVLEKTTSSKHGGSKSLRVTTDDGVNREGVYTFAGVVNGGDKVRVRTWCNVPGGSMNIWVTNNIAKPWVDVNTVTEVSDPCSGSEWKELALDWWSTFNGGLYVAFISTPDDSNEFYVDDVSVTIERNLPVDISARVSGSQLTISPKQFLDANRNYTVNLAGDHLVSLWNFDESSGATVKDGRGSNNGTLVGPPLWKSGVDCKFGSCLEFDGTNDYIEIAGSAGLNYQDSNAFTVQSWIKWNGPKGGVLRQYIWDSGHAAEPGYIIILDEAGNARGTGIKASNETETARTKELPLPPVGVWTHVAGVFDKVNGKIKIYINGIFQDSRDWSPSANVLTTPPKIIGDYSGELGTSNYNFNGIIDDTRVWARALTNKEIADVAAGGAPKPGNGNVIFSTNGNPLENDYVWNGLTTGTEICKIGKAEIRFVKDSDPDPAIVMPVIYGGNDVFTCAGDSCLDDIQPAGPPGNQHEAFADIYAVNGGLLGGPIQYEWTPSVDAPFTLNATDFPVIEITDKPTNGQGSLTVQADQLDGGSAIIGTAKASANINVQLCENPWIGDQVSVPWTENTTNFSIWYCRDSGNMQDPTDDLPDLTVQEVTMSPGSPKPLKEYFYYDAVNTNDAIGIRVYANPGRLPLSDWLDQNANISGGQSGTFNGWQSVKAGRSLYVSAANDVGSGIYMNVYLISYSDKASSTLIGIYNQMISNWKFMVNGVSDQDIAKLQRDLKRIADLKTIASSLDNYKTANGTYPKLDAGTYLPGMSTSVWPSWQASFGNALQTSIPKDPINSLGNLIGYWKFDEGTGIAANDSSVKGNTGRLVNNPIWKSGADCKVGGCLEFIATSNDNGTYPNTPNPYVIINPISDFSTTEVTTAYWTKTSDSGDGIISYASSVASNDWLTYDSSNLAPHRDGGIATNVSVNDNDWHFVAVTWKSSNGELKVYKDGILASTKTLSTGTTITPGGSMVIGQDQDFVGGGFESSQSYSGIIDEVQIYNRALSGAEIALLAANGNADATGWNQDTNSFRCDAGTDFDSHIYQYKYNNASSYNLFAAMEYVGPDTGNTFRQNSAAPPPPFPQPATSYSCYNYAVKGLSCAGASDGLHFIISDACLADNGTTIGGDSFEIYCRNGIDRWCLSGEACPWSDVGIDSSDGTTCSRAGLNLMYPDLMGTASCDIWNGISNYNCDSNNQKY</sequence>
<evidence type="ECO:0000256" key="4">
    <source>
        <dbReference type="ARBA" id="ARBA00022837"/>
    </source>
</evidence>
<evidence type="ECO:0000256" key="1">
    <source>
        <dbReference type="ARBA" id="ARBA00001913"/>
    </source>
</evidence>
<evidence type="ECO:0000313" key="9">
    <source>
        <dbReference type="EMBL" id="KKU25532.1"/>
    </source>
</evidence>
<comment type="caution">
    <text evidence="9">The sequence shown here is derived from an EMBL/GenBank/DDBJ whole genome shotgun (WGS) entry which is preliminary data.</text>
</comment>
<dbReference type="PANTHER" id="PTHR19277:SF125">
    <property type="entry name" value="B6"/>
    <property type="match status" value="1"/>
</dbReference>
<evidence type="ECO:0000256" key="3">
    <source>
        <dbReference type="ARBA" id="ARBA00022729"/>
    </source>
</evidence>
<dbReference type="SMART" id="SM00159">
    <property type="entry name" value="PTX"/>
    <property type="match status" value="1"/>
</dbReference>
<dbReference type="PROSITE" id="PS51828">
    <property type="entry name" value="PTX_2"/>
    <property type="match status" value="1"/>
</dbReference>
<dbReference type="Gene3D" id="2.60.120.260">
    <property type="entry name" value="Galactose-binding domain-like"/>
    <property type="match status" value="1"/>
</dbReference>
<reference evidence="9 10" key="1">
    <citation type="journal article" date="2015" name="Nature">
        <title>rRNA introns, odd ribosomes, and small enigmatic genomes across a large radiation of phyla.</title>
        <authorList>
            <person name="Brown C.T."/>
            <person name="Hug L.A."/>
            <person name="Thomas B.C."/>
            <person name="Sharon I."/>
            <person name="Castelle C.J."/>
            <person name="Singh A."/>
            <person name="Wilkins M.J."/>
            <person name="Williams K.H."/>
            <person name="Banfield J.F."/>
        </authorList>
    </citation>
    <scope>NUCLEOTIDE SEQUENCE [LARGE SCALE GENOMIC DNA]</scope>
</reference>
<dbReference type="SUPFAM" id="SSF49785">
    <property type="entry name" value="Galactose-binding domain-like"/>
    <property type="match status" value="1"/>
</dbReference>
<dbReference type="InterPro" id="IPR006558">
    <property type="entry name" value="LamG-like"/>
</dbReference>
<dbReference type="EMBL" id="LCMA01000026">
    <property type="protein sequence ID" value="KKU25532.1"/>
    <property type="molecule type" value="Genomic_DNA"/>
</dbReference>
<dbReference type="InterPro" id="IPR051360">
    <property type="entry name" value="Neuronal_Pentraxin_Related"/>
</dbReference>
<keyword evidence="3" id="KW-0732">Signal</keyword>
<dbReference type="InterPro" id="IPR001791">
    <property type="entry name" value="Laminin_G"/>
</dbReference>
<accession>A0A0G1NYT0</accession>
<feature type="domain" description="Pentraxin (PTX)" evidence="8">
    <location>
        <begin position="953"/>
        <end position="1147"/>
    </location>
</feature>
<proteinExistence type="predicted"/>
<dbReference type="GO" id="GO:0046872">
    <property type="term" value="F:metal ion binding"/>
    <property type="evidence" value="ECO:0007669"/>
    <property type="project" value="UniProtKB-KW"/>
</dbReference>
<evidence type="ECO:0000259" key="8">
    <source>
        <dbReference type="PROSITE" id="PS51828"/>
    </source>
</evidence>
<dbReference type="InterPro" id="IPR001759">
    <property type="entry name" value="PTX_dom"/>
</dbReference>
<organism evidence="9 10">
    <name type="scientific">Candidatus Magasanikbacteria bacterium GW2011_GWA2_46_17</name>
    <dbReference type="NCBI Taxonomy" id="1619042"/>
    <lineage>
        <taxon>Bacteria</taxon>
        <taxon>Candidatus Magasanikiibacteriota</taxon>
    </lineage>
</organism>
<comment type="cofactor">
    <cofactor evidence="1">
        <name>Ca(2+)</name>
        <dbReference type="ChEBI" id="CHEBI:29108"/>
    </cofactor>
</comment>
<name>A0A0G1NYT0_9BACT</name>